<dbReference type="InterPro" id="IPR000719">
    <property type="entry name" value="Prot_kinase_dom"/>
</dbReference>
<organism evidence="7 8">
    <name type="scientific">Nakaseomyces bracarensis</name>
    <dbReference type="NCBI Taxonomy" id="273131"/>
    <lineage>
        <taxon>Eukaryota</taxon>
        <taxon>Fungi</taxon>
        <taxon>Dikarya</taxon>
        <taxon>Ascomycota</taxon>
        <taxon>Saccharomycotina</taxon>
        <taxon>Saccharomycetes</taxon>
        <taxon>Saccharomycetales</taxon>
        <taxon>Saccharomycetaceae</taxon>
        <taxon>Nakaseomyces</taxon>
    </lineage>
</organism>
<dbReference type="Proteomes" id="UP001623330">
    <property type="component" value="Unassembled WGS sequence"/>
</dbReference>
<dbReference type="PANTHER" id="PTHR24348">
    <property type="entry name" value="SERINE/THREONINE-PROTEIN KINASE UNC-51-RELATED"/>
    <property type="match status" value="1"/>
</dbReference>
<dbReference type="EC" id="2.7.11.1" evidence="1"/>
<evidence type="ECO:0000313" key="7">
    <source>
        <dbReference type="EMBL" id="KAL3229542.1"/>
    </source>
</evidence>
<keyword evidence="8" id="KW-1185">Reference proteome</keyword>
<evidence type="ECO:0000259" key="6">
    <source>
        <dbReference type="PROSITE" id="PS50011"/>
    </source>
</evidence>
<evidence type="ECO:0000256" key="1">
    <source>
        <dbReference type="ARBA" id="ARBA00012513"/>
    </source>
</evidence>
<dbReference type="PANTHER" id="PTHR24348:SF22">
    <property type="entry name" value="NON-SPECIFIC SERINE_THREONINE PROTEIN KINASE"/>
    <property type="match status" value="1"/>
</dbReference>
<dbReference type="SMART" id="SM00220">
    <property type="entry name" value="S_TKc"/>
    <property type="match status" value="1"/>
</dbReference>
<reference evidence="7 8" key="1">
    <citation type="submission" date="2024-05" db="EMBL/GenBank/DDBJ databases">
        <title>Long read based assembly of the Candida bracarensis genome reveals expanded adhesin content.</title>
        <authorList>
            <person name="Marcet-Houben M."/>
            <person name="Ksiezopolska E."/>
            <person name="Gabaldon T."/>
        </authorList>
    </citation>
    <scope>NUCLEOTIDE SEQUENCE [LARGE SCALE GENOMIC DNA]</scope>
    <source>
        <strain evidence="7 8">CBM6</strain>
    </source>
</reference>
<dbReference type="PROSITE" id="PS00108">
    <property type="entry name" value="PROTEIN_KINASE_ST"/>
    <property type="match status" value="1"/>
</dbReference>
<feature type="domain" description="Protein kinase" evidence="6">
    <location>
        <begin position="8"/>
        <end position="324"/>
    </location>
</feature>
<evidence type="ECO:0000313" key="8">
    <source>
        <dbReference type="Proteomes" id="UP001623330"/>
    </source>
</evidence>
<dbReference type="InterPro" id="IPR045269">
    <property type="entry name" value="Atg1-like"/>
</dbReference>
<comment type="caution">
    <text evidence="7">The sequence shown here is derived from an EMBL/GenBank/DDBJ whole genome shotgun (WGS) entry which is preliminary data.</text>
</comment>
<dbReference type="Pfam" id="PF00069">
    <property type="entry name" value="Pkinase"/>
    <property type="match status" value="1"/>
</dbReference>
<evidence type="ECO:0000256" key="5">
    <source>
        <dbReference type="ARBA" id="ARBA00022840"/>
    </source>
</evidence>
<dbReference type="PROSITE" id="PS50011">
    <property type="entry name" value="PROTEIN_KINASE_DOM"/>
    <property type="match status" value="1"/>
</dbReference>
<proteinExistence type="predicted"/>
<dbReference type="SUPFAM" id="SSF56112">
    <property type="entry name" value="Protein kinase-like (PK-like)"/>
    <property type="match status" value="1"/>
</dbReference>
<dbReference type="InterPro" id="IPR011009">
    <property type="entry name" value="Kinase-like_dom_sf"/>
</dbReference>
<gene>
    <name evidence="7" type="ORF">RNJ44_01678</name>
</gene>
<keyword evidence="2" id="KW-0808">Transferase</keyword>
<protein>
    <recommendedName>
        <fullName evidence="1">non-specific serine/threonine protein kinase</fullName>
        <ecNumber evidence="1">2.7.11.1</ecNumber>
    </recommendedName>
</protein>
<evidence type="ECO:0000256" key="3">
    <source>
        <dbReference type="ARBA" id="ARBA00022741"/>
    </source>
</evidence>
<dbReference type="InterPro" id="IPR008271">
    <property type="entry name" value="Ser/Thr_kinase_AS"/>
</dbReference>
<keyword evidence="4" id="KW-0418">Kinase</keyword>
<name>A0ABR4NNH1_9SACH</name>
<sequence>MQSKASQYKKLNPIQSGSFSTVYKGYSTKLDEYVALKVIPKSKFSKRGMANEFSVEKILSQDEGCPFICSVIDFYEDEVNYVLVLEYCECGDFYDFLELSKKKGDLNAPSIIKLNFQKVVLQLCYSVRYSHSLGIAHRDIKPENMLINYNGDIKLADWGHAIRAMFSNDNNIGTDNYRAPETFSSKVSYNTYKADYWSIGVSLLYLLFCHCPFRCSNIKNEKVIYKKLENGDNLIYPNCHNFVDYINDPYKFIYDNFFSSVSLNKKRSLFKLNSSRYITPYLWQDLTDMQDLFDLTKIIVDNLLSPDPNDRSLTKFLKSFNCFWSACEQGKNEMPRSVVRNVKSNNLKAVGVTGEY</sequence>
<keyword evidence="3" id="KW-0547">Nucleotide-binding</keyword>
<accession>A0ABR4NNH1</accession>
<dbReference type="Gene3D" id="1.10.510.10">
    <property type="entry name" value="Transferase(Phosphotransferase) domain 1"/>
    <property type="match status" value="1"/>
</dbReference>
<keyword evidence="5" id="KW-0067">ATP-binding</keyword>
<evidence type="ECO:0000256" key="4">
    <source>
        <dbReference type="ARBA" id="ARBA00022777"/>
    </source>
</evidence>
<dbReference type="EMBL" id="JBEVYD010000011">
    <property type="protein sequence ID" value="KAL3229542.1"/>
    <property type="molecule type" value="Genomic_DNA"/>
</dbReference>
<evidence type="ECO:0000256" key="2">
    <source>
        <dbReference type="ARBA" id="ARBA00022679"/>
    </source>
</evidence>